<organism evidence="1 2">
    <name type="scientific">Arabis nemorensis</name>
    <dbReference type="NCBI Taxonomy" id="586526"/>
    <lineage>
        <taxon>Eukaryota</taxon>
        <taxon>Viridiplantae</taxon>
        <taxon>Streptophyta</taxon>
        <taxon>Embryophyta</taxon>
        <taxon>Tracheophyta</taxon>
        <taxon>Spermatophyta</taxon>
        <taxon>Magnoliopsida</taxon>
        <taxon>eudicotyledons</taxon>
        <taxon>Gunneridae</taxon>
        <taxon>Pentapetalae</taxon>
        <taxon>rosids</taxon>
        <taxon>malvids</taxon>
        <taxon>Brassicales</taxon>
        <taxon>Brassicaceae</taxon>
        <taxon>Arabideae</taxon>
        <taxon>Arabis</taxon>
    </lineage>
</organism>
<proteinExistence type="predicted"/>
<keyword evidence="2" id="KW-1185">Reference proteome</keyword>
<dbReference type="Proteomes" id="UP000489600">
    <property type="component" value="Unassembled WGS sequence"/>
</dbReference>
<sequence length="113" mass="13048">MNEEERLCFGLFIEQVDVSQGEHMYYEFAAQSRPTEDFVERHKGTTMTLGGDAVGCTDLLAMSWTSLMSEDCLYFIDDVLHLWVDIFYPLLEISSLDVVYKIITLFFLCRLGL</sequence>
<reference evidence="1" key="1">
    <citation type="submission" date="2019-07" db="EMBL/GenBank/DDBJ databases">
        <authorList>
            <person name="Dittberner H."/>
        </authorList>
    </citation>
    <scope>NUCLEOTIDE SEQUENCE [LARGE SCALE GENOMIC DNA]</scope>
</reference>
<evidence type="ECO:0000313" key="1">
    <source>
        <dbReference type="EMBL" id="VVB13886.1"/>
    </source>
</evidence>
<dbReference type="OrthoDB" id="1711721at2759"/>
<accession>A0A565CK24</accession>
<comment type="caution">
    <text evidence="1">The sequence shown here is derived from an EMBL/GenBank/DDBJ whole genome shotgun (WGS) entry which is preliminary data.</text>
</comment>
<name>A0A565CK24_9BRAS</name>
<protein>
    <submittedName>
        <fullName evidence="1">Uncharacterized protein</fullName>
    </submittedName>
</protein>
<gene>
    <name evidence="1" type="ORF">ANE_LOCUS24330</name>
</gene>
<dbReference type="AlphaFoldDB" id="A0A565CK24"/>
<evidence type="ECO:0000313" key="2">
    <source>
        <dbReference type="Proteomes" id="UP000489600"/>
    </source>
</evidence>
<dbReference type="EMBL" id="CABITT030000008">
    <property type="protein sequence ID" value="VVB13886.1"/>
    <property type="molecule type" value="Genomic_DNA"/>
</dbReference>